<dbReference type="EMBL" id="KV722378">
    <property type="protein sequence ID" value="OCH91844.1"/>
    <property type="molecule type" value="Genomic_DNA"/>
</dbReference>
<comment type="cofactor">
    <cofactor evidence="1">
        <name>Mn(2+)</name>
        <dbReference type="ChEBI" id="CHEBI:29035"/>
    </cofactor>
</comment>
<evidence type="ECO:0000313" key="14">
    <source>
        <dbReference type="Proteomes" id="UP000250043"/>
    </source>
</evidence>
<keyword evidence="7 10" id="KW-0904">Protein phosphatase</keyword>
<protein>
    <recommendedName>
        <fullName evidence="4">protein-serine/threonine phosphatase</fullName>
        <ecNumber evidence="4">3.1.3.16</ecNumber>
    </recommendedName>
</protein>
<evidence type="ECO:0000256" key="10">
    <source>
        <dbReference type="RuleBase" id="RU003465"/>
    </source>
</evidence>
<gene>
    <name evidence="13" type="ORF">OBBRIDRAFT_791820</name>
</gene>
<evidence type="ECO:0000256" key="7">
    <source>
        <dbReference type="ARBA" id="ARBA00022912"/>
    </source>
</evidence>
<sequence length="546" mass="59425">MGQTLSIPATDKKTEEGANDRFAYSISEMQGWRITMEDSHAALLNLEDGNGGAHTFFAVYDGHGGNMVAKFAGEHVHKRLVEDEAYKNKDYARALKNAFLGTDEDMRTNPEVMRDTSGATAVAALVTPEGKVFVANAGDSRSVISVKGEAKPLSFDHKPHNDTERARIMNAGGYIEYGRVNGNLALARALGDFEYKKNKQLGPEEQVITCDPEITEHQITGEDEFLVIACDGIWDCLSSQQVVDVVRLLVSQGKKLPEVCEEICELCLAPDTNGGAGIGCDNMTVLIAAVLHGRTIDEWYNWVTERTQNRYGYPTPDQLPQLYSLSRLTSFKARREAYEERKRARITQNSGPAQPPQQRLPGSPKIHFDSEWIVDGNGRFTRVDLQESEEESGSGYAFQLASPDDESDDDMDLDGPEGRSLLEGTSTSTNGSTKSLRQQLDELEQDDELHINGPPDSQVGDIEDEDMGDAPGSSSGESAGKGAPKSASEDSSGPQQGETPRPPATPQQNGDARVDQFEPSPSGDVPLSEVVKAEGLLDKSEDPLKA</sequence>
<dbReference type="InterPro" id="IPR015655">
    <property type="entry name" value="PP2C"/>
</dbReference>
<comment type="catalytic activity">
    <reaction evidence="9">
        <text>O-phospho-L-threonyl-[protein] + H2O = L-threonyl-[protein] + phosphate</text>
        <dbReference type="Rhea" id="RHEA:47004"/>
        <dbReference type="Rhea" id="RHEA-COMP:11060"/>
        <dbReference type="Rhea" id="RHEA-COMP:11605"/>
        <dbReference type="ChEBI" id="CHEBI:15377"/>
        <dbReference type="ChEBI" id="CHEBI:30013"/>
        <dbReference type="ChEBI" id="CHEBI:43474"/>
        <dbReference type="ChEBI" id="CHEBI:61977"/>
        <dbReference type="EC" id="3.1.3.16"/>
    </reaction>
    <physiologicalReaction direction="left-to-right" evidence="9">
        <dbReference type="Rhea" id="RHEA:47005"/>
    </physiologicalReaction>
</comment>
<feature type="compositionally biased region" description="Low complexity" evidence="11">
    <location>
        <begin position="424"/>
        <end position="435"/>
    </location>
</feature>
<dbReference type="InterPro" id="IPR001932">
    <property type="entry name" value="PPM-type_phosphatase-like_dom"/>
</dbReference>
<dbReference type="PROSITE" id="PS01032">
    <property type="entry name" value="PPM_1"/>
    <property type="match status" value="1"/>
</dbReference>
<evidence type="ECO:0000256" key="3">
    <source>
        <dbReference type="ARBA" id="ARBA00006702"/>
    </source>
</evidence>
<dbReference type="FunFam" id="3.60.40.10:FF:000016">
    <property type="entry name" value="Protein phosphatase 2C"/>
    <property type="match status" value="1"/>
</dbReference>
<organism evidence="13 14">
    <name type="scientific">Obba rivulosa</name>
    <dbReference type="NCBI Taxonomy" id="1052685"/>
    <lineage>
        <taxon>Eukaryota</taxon>
        <taxon>Fungi</taxon>
        <taxon>Dikarya</taxon>
        <taxon>Basidiomycota</taxon>
        <taxon>Agaricomycotina</taxon>
        <taxon>Agaricomycetes</taxon>
        <taxon>Polyporales</taxon>
        <taxon>Gelatoporiaceae</taxon>
        <taxon>Obba</taxon>
    </lineage>
</organism>
<comment type="cofactor">
    <cofactor evidence="2">
        <name>Mg(2+)</name>
        <dbReference type="ChEBI" id="CHEBI:18420"/>
    </cofactor>
</comment>
<evidence type="ECO:0000256" key="8">
    <source>
        <dbReference type="ARBA" id="ARBA00023211"/>
    </source>
</evidence>
<keyword evidence="6 10" id="KW-0378">Hydrolase</keyword>
<feature type="region of interest" description="Disordered" evidence="11">
    <location>
        <begin position="339"/>
        <end position="368"/>
    </location>
</feature>
<dbReference type="PROSITE" id="PS51746">
    <property type="entry name" value="PPM_2"/>
    <property type="match status" value="1"/>
</dbReference>
<evidence type="ECO:0000256" key="11">
    <source>
        <dbReference type="SAM" id="MobiDB-lite"/>
    </source>
</evidence>
<evidence type="ECO:0000256" key="5">
    <source>
        <dbReference type="ARBA" id="ARBA00022723"/>
    </source>
</evidence>
<evidence type="ECO:0000259" key="12">
    <source>
        <dbReference type="PROSITE" id="PS51746"/>
    </source>
</evidence>
<dbReference type="EC" id="3.1.3.16" evidence="4"/>
<keyword evidence="8" id="KW-0464">Manganese</keyword>
<dbReference type="Proteomes" id="UP000250043">
    <property type="component" value="Unassembled WGS sequence"/>
</dbReference>
<dbReference type="Pfam" id="PF00481">
    <property type="entry name" value="PP2C"/>
    <property type="match status" value="1"/>
</dbReference>
<dbReference type="GO" id="GO:0046872">
    <property type="term" value="F:metal ion binding"/>
    <property type="evidence" value="ECO:0007669"/>
    <property type="project" value="UniProtKB-KW"/>
</dbReference>
<dbReference type="AlphaFoldDB" id="A0A8E2B0T9"/>
<reference evidence="13 14" key="1">
    <citation type="submission" date="2016-07" db="EMBL/GenBank/DDBJ databases">
        <title>Draft genome of the white-rot fungus Obba rivulosa 3A-2.</title>
        <authorList>
            <consortium name="DOE Joint Genome Institute"/>
            <person name="Miettinen O."/>
            <person name="Riley R."/>
            <person name="Acob R."/>
            <person name="Barry K."/>
            <person name="Cullen D."/>
            <person name="De Vries R."/>
            <person name="Hainaut M."/>
            <person name="Hatakka A."/>
            <person name="Henrissat B."/>
            <person name="Hilden K."/>
            <person name="Kuo R."/>
            <person name="Labutti K."/>
            <person name="Lipzen A."/>
            <person name="Makela M.R."/>
            <person name="Sandor L."/>
            <person name="Spatafora J.W."/>
            <person name="Grigoriev I.V."/>
            <person name="Hibbett D.S."/>
        </authorList>
    </citation>
    <scope>NUCLEOTIDE SEQUENCE [LARGE SCALE GENOMIC DNA]</scope>
    <source>
        <strain evidence="13 14">3A-2</strain>
    </source>
</reference>
<name>A0A8E2B0T9_9APHY</name>
<dbReference type="SUPFAM" id="SSF81606">
    <property type="entry name" value="PP2C-like"/>
    <property type="match status" value="1"/>
</dbReference>
<feature type="region of interest" description="Disordered" evidence="11">
    <location>
        <begin position="386"/>
        <end position="546"/>
    </location>
</feature>
<evidence type="ECO:0000256" key="6">
    <source>
        <dbReference type="ARBA" id="ARBA00022801"/>
    </source>
</evidence>
<comment type="similarity">
    <text evidence="3 10">Belongs to the PP2C family.</text>
</comment>
<feature type="compositionally biased region" description="Acidic residues" evidence="11">
    <location>
        <begin position="403"/>
        <end position="415"/>
    </location>
</feature>
<proteinExistence type="inferred from homology"/>
<feature type="compositionally biased region" description="Low complexity" evidence="11">
    <location>
        <begin position="470"/>
        <end position="486"/>
    </location>
</feature>
<dbReference type="InterPro" id="IPR036457">
    <property type="entry name" value="PPM-type-like_dom_sf"/>
</dbReference>
<dbReference type="CDD" id="cd00143">
    <property type="entry name" value="PP2Cc"/>
    <property type="match status" value="1"/>
</dbReference>
<evidence type="ECO:0000256" key="9">
    <source>
        <dbReference type="ARBA" id="ARBA00048832"/>
    </source>
</evidence>
<feature type="compositionally biased region" description="Basic and acidic residues" evidence="11">
    <location>
        <begin position="531"/>
        <end position="546"/>
    </location>
</feature>
<feature type="domain" description="PPM-type phosphatase" evidence="12">
    <location>
        <begin position="23"/>
        <end position="290"/>
    </location>
</feature>
<dbReference type="Gene3D" id="3.60.40.10">
    <property type="entry name" value="PPM-type phosphatase domain"/>
    <property type="match status" value="1"/>
</dbReference>
<dbReference type="SMART" id="SM00332">
    <property type="entry name" value="PP2Cc"/>
    <property type="match status" value="1"/>
</dbReference>
<keyword evidence="14" id="KW-1185">Reference proteome</keyword>
<evidence type="ECO:0000256" key="1">
    <source>
        <dbReference type="ARBA" id="ARBA00001936"/>
    </source>
</evidence>
<dbReference type="PANTHER" id="PTHR13832">
    <property type="entry name" value="PROTEIN PHOSPHATASE 2C"/>
    <property type="match status" value="1"/>
</dbReference>
<dbReference type="GO" id="GO:0004722">
    <property type="term" value="F:protein serine/threonine phosphatase activity"/>
    <property type="evidence" value="ECO:0007669"/>
    <property type="project" value="UniProtKB-EC"/>
</dbReference>
<evidence type="ECO:0000256" key="2">
    <source>
        <dbReference type="ARBA" id="ARBA00001946"/>
    </source>
</evidence>
<evidence type="ECO:0000256" key="4">
    <source>
        <dbReference type="ARBA" id="ARBA00013081"/>
    </source>
</evidence>
<keyword evidence="5" id="KW-0479">Metal-binding</keyword>
<dbReference type="InterPro" id="IPR000222">
    <property type="entry name" value="PP2C_BS"/>
</dbReference>
<accession>A0A8E2B0T9</accession>
<dbReference type="PANTHER" id="PTHR13832:SF565">
    <property type="entry name" value="AT28366P-RELATED"/>
    <property type="match status" value="1"/>
</dbReference>
<dbReference type="OrthoDB" id="10264738at2759"/>
<evidence type="ECO:0000313" key="13">
    <source>
        <dbReference type="EMBL" id="OCH91844.1"/>
    </source>
</evidence>